<evidence type="ECO:0000313" key="3">
    <source>
        <dbReference type="Proteomes" id="UP001286313"/>
    </source>
</evidence>
<dbReference type="AlphaFoldDB" id="A0AAE1EZ43"/>
<proteinExistence type="predicted"/>
<feature type="region of interest" description="Disordered" evidence="1">
    <location>
        <begin position="54"/>
        <end position="100"/>
    </location>
</feature>
<name>A0AAE1EZ43_PETCI</name>
<protein>
    <submittedName>
        <fullName evidence="2">Uncharacterized protein</fullName>
    </submittedName>
</protein>
<evidence type="ECO:0000256" key="1">
    <source>
        <dbReference type="SAM" id="MobiDB-lite"/>
    </source>
</evidence>
<sequence length="161" mass="17525">MKRKTCSFPSITTGPLPSQLNLALNTHPLPSTLSIFHYHSTPSITTHSYTPVLDPFPQHSTPSLTTRPPPSTLDPLPHHPTPSLTIRPLPSSLDPLPHHSTPLRSPTSFNTLPFTPALGPFHQPLVPILPLRTLAHLRPSLAAAILPADTPIYRLMAPVLN</sequence>
<gene>
    <name evidence="2" type="ORF">Pcinc_030073</name>
</gene>
<reference evidence="2" key="1">
    <citation type="submission" date="2023-10" db="EMBL/GenBank/DDBJ databases">
        <title>Genome assemblies of two species of porcelain crab, Petrolisthes cinctipes and Petrolisthes manimaculis (Anomura: Porcellanidae).</title>
        <authorList>
            <person name="Angst P."/>
        </authorList>
    </citation>
    <scope>NUCLEOTIDE SEQUENCE</scope>
    <source>
        <strain evidence="2">PB745_01</strain>
        <tissue evidence="2">Gill</tissue>
    </source>
</reference>
<comment type="caution">
    <text evidence="2">The sequence shown here is derived from an EMBL/GenBank/DDBJ whole genome shotgun (WGS) entry which is preliminary data.</text>
</comment>
<organism evidence="2 3">
    <name type="scientific">Petrolisthes cinctipes</name>
    <name type="common">Flat porcelain crab</name>
    <dbReference type="NCBI Taxonomy" id="88211"/>
    <lineage>
        <taxon>Eukaryota</taxon>
        <taxon>Metazoa</taxon>
        <taxon>Ecdysozoa</taxon>
        <taxon>Arthropoda</taxon>
        <taxon>Crustacea</taxon>
        <taxon>Multicrustacea</taxon>
        <taxon>Malacostraca</taxon>
        <taxon>Eumalacostraca</taxon>
        <taxon>Eucarida</taxon>
        <taxon>Decapoda</taxon>
        <taxon>Pleocyemata</taxon>
        <taxon>Anomura</taxon>
        <taxon>Galatheoidea</taxon>
        <taxon>Porcellanidae</taxon>
        <taxon>Petrolisthes</taxon>
    </lineage>
</organism>
<dbReference type="Proteomes" id="UP001286313">
    <property type="component" value="Unassembled WGS sequence"/>
</dbReference>
<accession>A0AAE1EZ43</accession>
<dbReference type="EMBL" id="JAWQEG010003840">
    <property type="protein sequence ID" value="KAK3864223.1"/>
    <property type="molecule type" value="Genomic_DNA"/>
</dbReference>
<keyword evidence="3" id="KW-1185">Reference proteome</keyword>
<feature type="compositionally biased region" description="Low complexity" evidence="1">
    <location>
        <begin position="81"/>
        <end position="100"/>
    </location>
</feature>
<evidence type="ECO:0000313" key="2">
    <source>
        <dbReference type="EMBL" id="KAK3864223.1"/>
    </source>
</evidence>